<proteinExistence type="predicted"/>
<gene>
    <name evidence="2" type="ORF">PSYICH_LOCUS5761</name>
</gene>
<dbReference type="Proteomes" id="UP001153636">
    <property type="component" value="Chromosome 18"/>
</dbReference>
<dbReference type="AlphaFoldDB" id="A0A9P0CU95"/>
<keyword evidence="1" id="KW-0732">Signal</keyword>
<dbReference type="EMBL" id="OV651830">
    <property type="protein sequence ID" value="CAH1104792.1"/>
    <property type="molecule type" value="Genomic_DNA"/>
</dbReference>
<keyword evidence="3" id="KW-1185">Reference proteome</keyword>
<evidence type="ECO:0000313" key="2">
    <source>
        <dbReference type="EMBL" id="CAH1104792.1"/>
    </source>
</evidence>
<evidence type="ECO:0000313" key="3">
    <source>
        <dbReference type="Proteomes" id="UP001153636"/>
    </source>
</evidence>
<evidence type="ECO:0000256" key="1">
    <source>
        <dbReference type="SAM" id="SignalP"/>
    </source>
</evidence>
<accession>A0A9P0CU95</accession>
<protein>
    <submittedName>
        <fullName evidence="2">Uncharacterized protein</fullName>
    </submittedName>
</protein>
<sequence>MKGAFVIVLLLLGFAYAYDASFNDSIESLNVEIRQGGGIIEILSSMATLLKALAGILSGSTSAESLVSAIQGLFFAVERTLNIQGLVLKIPIVGGFIAPLVGGVSTIMQNTEMLSGLVSQVL</sequence>
<feature type="chain" id="PRO_5040493343" evidence="1">
    <location>
        <begin position="18"/>
        <end position="122"/>
    </location>
</feature>
<name>A0A9P0CU95_9CUCU</name>
<feature type="signal peptide" evidence="1">
    <location>
        <begin position="1"/>
        <end position="17"/>
    </location>
</feature>
<organism evidence="2 3">
    <name type="scientific">Psylliodes chrysocephalus</name>
    <dbReference type="NCBI Taxonomy" id="3402493"/>
    <lineage>
        <taxon>Eukaryota</taxon>
        <taxon>Metazoa</taxon>
        <taxon>Ecdysozoa</taxon>
        <taxon>Arthropoda</taxon>
        <taxon>Hexapoda</taxon>
        <taxon>Insecta</taxon>
        <taxon>Pterygota</taxon>
        <taxon>Neoptera</taxon>
        <taxon>Endopterygota</taxon>
        <taxon>Coleoptera</taxon>
        <taxon>Polyphaga</taxon>
        <taxon>Cucujiformia</taxon>
        <taxon>Chrysomeloidea</taxon>
        <taxon>Chrysomelidae</taxon>
        <taxon>Galerucinae</taxon>
        <taxon>Alticini</taxon>
        <taxon>Psylliodes</taxon>
    </lineage>
</organism>
<dbReference type="OrthoDB" id="6761175at2759"/>
<reference evidence="2" key="1">
    <citation type="submission" date="2022-01" db="EMBL/GenBank/DDBJ databases">
        <authorList>
            <person name="King R."/>
        </authorList>
    </citation>
    <scope>NUCLEOTIDE SEQUENCE</scope>
</reference>